<evidence type="ECO:0000313" key="2">
    <source>
        <dbReference type="EMBL" id="CAD5207639.1"/>
    </source>
</evidence>
<sequence>MSSNERRPKASKHIKSTPQMRDMWAANKEKQRQVKERMMSPANSADERVDSKAEPVPRPSAETVEPVPGPSKPRKLRNPRREAVRESREVVELVKPQRSFVTKPAEQRGRSRAPSQDRRRSRAPSGHRRHGRGPLGQNESAEQAEDKAETPTNAQLPPAQSSVTAPSQPPSAPGHSHWPFSERFI</sequence>
<feature type="compositionally biased region" description="Basic and acidic residues" evidence="1">
    <location>
        <begin position="79"/>
        <end position="92"/>
    </location>
</feature>
<feature type="compositionally biased region" description="Basic residues" evidence="1">
    <location>
        <begin position="119"/>
        <end position="132"/>
    </location>
</feature>
<dbReference type="EMBL" id="CAJFDH010000001">
    <property type="protein sequence ID" value="CAD5207639.1"/>
    <property type="molecule type" value="Genomic_DNA"/>
</dbReference>
<organism evidence="2 3">
    <name type="scientific">Bursaphelenchus okinawaensis</name>
    <dbReference type="NCBI Taxonomy" id="465554"/>
    <lineage>
        <taxon>Eukaryota</taxon>
        <taxon>Metazoa</taxon>
        <taxon>Ecdysozoa</taxon>
        <taxon>Nematoda</taxon>
        <taxon>Chromadorea</taxon>
        <taxon>Rhabditida</taxon>
        <taxon>Tylenchina</taxon>
        <taxon>Tylenchomorpha</taxon>
        <taxon>Aphelenchoidea</taxon>
        <taxon>Aphelenchoididae</taxon>
        <taxon>Bursaphelenchus</taxon>
    </lineage>
</organism>
<dbReference type="Proteomes" id="UP000783686">
    <property type="component" value="Unassembled WGS sequence"/>
</dbReference>
<gene>
    <name evidence="2" type="ORF">BOKJ2_LOCUS2298</name>
</gene>
<dbReference type="EMBL" id="CAJFCW020000001">
    <property type="protein sequence ID" value="CAG9086340.1"/>
    <property type="molecule type" value="Genomic_DNA"/>
</dbReference>
<dbReference type="AlphaFoldDB" id="A0A811JW10"/>
<feature type="compositionally biased region" description="Basic and acidic residues" evidence="1">
    <location>
        <begin position="27"/>
        <end position="38"/>
    </location>
</feature>
<protein>
    <submittedName>
        <fullName evidence="2">Uncharacterized protein</fullName>
    </submittedName>
</protein>
<keyword evidence="3" id="KW-1185">Reference proteome</keyword>
<evidence type="ECO:0000313" key="3">
    <source>
        <dbReference type="Proteomes" id="UP000614601"/>
    </source>
</evidence>
<comment type="caution">
    <text evidence="2">The sequence shown here is derived from an EMBL/GenBank/DDBJ whole genome shotgun (WGS) entry which is preliminary data.</text>
</comment>
<evidence type="ECO:0000256" key="1">
    <source>
        <dbReference type="SAM" id="MobiDB-lite"/>
    </source>
</evidence>
<name>A0A811JW10_9BILA</name>
<feature type="region of interest" description="Disordered" evidence="1">
    <location>
        <begin position="1"/>
        <end position="185"/>
    </location>
</feature>
<reference evidence="2" key="1">
    <citation type="submission" date="2020-09" db="EMBL/GenBank/DDBJ databases">
        <authorList>
            <person name="Kikuchi T."/>
        </authorList>
    </citation>
    <scope>NUCLEOTIDE SEQUENCE</scope>
    <source>
        <strain evidence="2">SH1</strain>
    </source>
</reference>
<feature type="compositionally biased region" description="Polar residues" evidence="1">
    <location>
        <begin position="150"/>
        <end position="166"/>
    </location>
</feature>
<feature type="compositionally biased region" description="Basic and acidic residues" evidence="1">
    <location>
        <begin position="45"/>
        <end position="55"/>
    </location>
</feature>
<dbReference type="Proteomes" id="UP000614601">
    <property type="component" value="Unassembled WGS sequence"/>
</dbReference>
<accession>A0A811JW10</accession>
<proteinExistence type="predicted"/>